<keyword evidence="1" id="KW-1133">Transmembrane helix</keyword>
<sequence length="178" mass="19603">MTERMDKKQRHATLILVGILTIACALLVLVRCDTGYKNDVKDGAFILTAKQVTDTFNAKAAGKFPNFKAAGDATYTGEEMTLAYTAEKEGGVISAVSLTGKLDSEEHMKNFSGCAGVLMVVMDNNLREEELSTLIEELAFAKVVAGEEEIHTQYRYNQRVYRFDRTGDSAVFTVTAQK</sequence>
<evidence type="ECO:0000313" key="3">
    <source>
        <dbReference type="Proteomes" id="UP000184089"/>
    </source>
</evidence>
<accession>A0AAQ1MB34</accession>
<organism evidence="2 3">
    <name type="scientific">Bittarella massiliensis</name>
    <name type="common">ex Durand et al. 2017</name>
    <dbReference type="NCBI Taxonomy" id="1720313"/>
    <lineage>
        <taxon>Bacteria</taxon>
        <taxon>Bacillati</taxon>
        <taxon>Bacillota</taxon>
        <taxon>Clostridia</taxon>
        <taxon>Eubacteriales</taxon>
        <taxon>Oscillospiraceae</taxon>
        <taxon>Bittarella (ex Durand et al. 2017)</taxon>
    </lineage>
</organism>
<evidence type="ECO:0000256" key="1">
    <source>
        <dbReference type="SAM" id="Phobius"/>
    </source>
</evidence>
<feature type="transmembrane region" description="Helical" evidence="1">
    <location>
        <begin position="12"/>
        <end position="30"/>
    </location>
</feature>
<evidence type="ECO:0000313" key="2">
    <source>
        <dbReference type="EMBL" id="SHF64513.1"/>
    </source>
</evidence>
<comment type="caution">
    <text evidence="2">The sequence shown here is derived from an EMBL/GenBank/DDBJ whole genome shotgun (WGS) entry which is preliminary data.</text>
</comment>
<dbReference type="PROSITE" id="PS51257">
    <property type="entry name" value="PROKAR_LIPOPROTEIN"/>
    <property type="match status" value="1"/>
</dbReference>
<dbReference type="EMBL" id="FQVY01000001">
    <property type="protein sequence ID" value="SHF64513.1"/>
    <property type="molecule type" value="Genomic_DNA"/>
</dbReference>
<gene>
    <name evidence="2" type="ORF">SAMN05444424_0179</name>
</gene>
<protein>
    <submittedName>
        <fullName evidence="2">Uncharacterized protein</fullName>
    </submittedName>
</protein>
<name>A0AAQ1MB34_9FIRM</name>
<proteinExistence type="predicted"/>
<dbReference type="AlphaFoldDB" id="A0AAQ1MB34"/>
<dbReference type="Proteomes" id="UP000184089">
    <property type="component" value="Unassembled WGS sequence"/>
</dbReference>
<keyword evidence="1" id="KW-0472">Membrane</keyword>
<reference evidence="3" key="1">
    <citation type="submission" date="2016-11" db="EMBL/GenBank/DDBJ databases">
        <authorList>
            <person name="Jaros S."/>
            <person name="Januszkiewicz K."/>
            <person name="Wedrychowicz H."/>
        </authorList>
    </citation>
    <scope>NUCLEOTIDE SEQUENCE [LARGE SCALE GENOMIC DNA]</scope>
    <source>
        <strain evidence="3">DSM 4029</strain>
    </source>
</reference>
<keyword evidence="1" id="KW-0812">Transmembrane</keyword>